<organism evidence="6">
    <name type="scientific">hydrothermal vent metagenome</name>
    <dbReference type="NCBI Taxonomy" id="652676"/>
    <lineage>
        <taxon>unclassified sequences</taxon>
        <taxon>metagenomes</taxon>
        <taxon>ecological metagenomes</taxon>
    </lineage>
</organism>
<dbReference type="GO" id="GO:0004325">
    <property type="term" value="F:ferrochelatase activity"/>
    <property type="evidence" value="ECO:0007669"/>
    <property type="project" value="InterPro"/>
</dbReference>
<dbReference type="AlphaFoldDB" id="A0A3B1DJ95"/>
<dbReference type="Pfam" id="PF00762">
    <property type="entry name" value="Ferrochelatase"/>
    <property type="match status" value="1"/>
</dbReference>
<evidence type="ECO:0000256" key="3">
    <source>
        <dbReference type="ARBA" id="ARBA00023133"/>
    </source>
</evidence>
<keyword evidence="3" id="KW-0350">Heme biosynthesis</keyword>
<proteinExistence type="inferred from homology"/>
<name>A0A3B1DJ95_9ZZZZ</name>
<dbReference type="UniPathway" id="UPA00252"/>
<dbReference type="InterPro" id="IPR033644">
    <property type="entry name" value="Ferrochelatase_C"/>
</dbReference>
<dbReference type="CDD" id="cd03411">
    <property type="entry name" value="Ferrochelatase_N"/>
    <property type="match status" value="1"/>
</dbReference>
<dbReference type="NCBIfam" id="NF000689">
    <property type="entry name" value="PRK00035.2-1"/>
    <property type="match status" value="1"/>
</dbReference>
<evidence type="ECO:0000256" key="1">
    <source>
        <dbReference type="ARBA" id="ARBA00004744"/>
    </source>
</evidence>
<sequence length="355" mass="40358">MKYDAILIVGFGGPEGREDVVPFLENVLRGRNVPHERMLEVAEHYYRFEGISPINQQVRNVISALQTELQQHNITLPIYWGNRNWKPMLAETMQQMKEEKVSHALGLVLSAYGSYSSCRQYLEDIKNGQQIVGEESPSVDKIRLFYNHPNFITANKENLQQAVTQLSTLPNESLSDESSCNESSYNEFHVAFTAHSLPISMAKNCQYVEQLQETCRLVAEGIGLPSNRWKLVYQSRSGRPSDPWLEPDICDYIETLHQADVKNIIIMPIGFLSDHIEVLYDLDEEAKTKTEQLGITMVRAATVGVHPQFITMLRLLIEERLTTDSEKLAIGYHCAATDVCSTECCPAPQRHRTQI</sequence>
<dbReference type="GO" id="GO:0006783">
    <property type="term" value="P:heme biosynthetic process"/>
    <property type="evidence" value="ECO:0007669"/>
    <property type="project" value="UniProtKB-KW"/>
</dbReference>
<dbReference type="Gene3D" id="3.40.50.1400">
    <property type="match status" value="2"/>
</dbReference>
<evidence type="ECO:0000256" key="5">
    <source>
        <dbReference type="ARBA" id="ARBA00023244"/>
    </source>
</evidence>
<evidence type="ECO:0000256" key="2">
    <source>
        <dbReference type="ARBA" id="ARBA00023004"/>
    </source>
</evidence>
<comment type="pathway">
    <text evidence="1">Porphyrin-containing compound metabolism; protoheme biosynthesis.</text>
</comment>
<dbReference type="PANTHER" id="PTHR11108">
    <property type="entry name" value="FERROCHELATASE"/>
    <property type="match status" value="1"/>
</dbReference>
<protein>
    <submittedName>
        <fullName evidence="6">Coproporphyrin ferrochelatase</fullName>
        <ecNumber evidence="6">4.99.1.-</ecNumber>
    </submittedName>
</protein>
<keyword evidence="4 6" id="KW-0456">Lyase</keyword>
<gene>
    <name evidence="6" type="ORF">MNBD_PLANCTO02-1106</name>
</gene>
<keyword evidence="5" id="KW-0627">Porphyrin biosynthesis</keyword>
<dbReference type="SUPFAM" id="SSF53800">
    <property type="entry name" value="Chelatase"/>
    <property type="match status" value="1"/>
</dbReference>
<reference evidence="6" key="1">
    <citation type="submission" date="2018-06" db="EMBL/GenBank/DDBJ databases">
        <authorList>
            <person name="Zhirakovskaya E."/>
        </authorList>
    </citation>
    <scope>NUCLEOTIDE SEQUENCE</scope>
</reference>
<dbReference type="EMBL" id="UOGL01000283">
    <property type="protein sequence ID" value="VAX38991.1"/>
    <property type="molecule type" value="Genomic_DNA"/>
</dbReference>
<dbReference type="InterPro" id="IPR001015">
    <property type="entry name" value="Ferrochelatase"/>
</dbReference>
<evidence type="ECO:0000313" key="6">
    <source>
        <dbReference type="EMBL" id="VAX38991.1"/>
    </source>
</evidence>
<dbReference type="PANTHER" id="PTHR11108:SF1">
    <property type="entry name" value="FERROCHELATASE, MITOCHONDRIAL"/>
    <property type="match status" value="1"/>
</dbReference>
<dbReference type="HAMAP" id="MF_00323">
    <property type="entry name" value="Ferrochelatase"/>
    <property type="match status" value="1"/>
</dbReference>
<evidence type="ECO:0000256" key="4">
    <source>
        <dbReference type="ARBA" id="ARBA00023239"/>
    </source>
</evidence>
<dbReference type="NCBIfam" id="TIGR00109">
    <property type="entry name" value="hemH"/>
    <property type="match status" value="1"/>
</dbReference>
<accession>A0A3B1DJ95</accession>
<dbReference type="InterPro" id="IPR033659">
    <property type="entry name" value="Ferrochelatase_N"/>
</dbReference>
<dbReference type="CDD" id="cd00419">
    <property type="entry name" value="Ferrochelatase_C"/>
    <property type="match status" value="1"/>
</dbReference>
<keyword evidence="2" id="KW-0408">Iron</keyword>
<dbReference type="EC" id="4.99.1.-" evidence="6"/>